<dbReference type="AlphaFoldDB" id="A0AAD6NN98"/>
<proteinExistence type="predicted"/>
<protein>
    <submittedName>
        <fullName evidence="2">Uncharacterized protein</fullName>
    </submittedName>
</protein>
<feature type="signal peptide" evidence="1">
    <location>
        <begin position="1"/>
        <end position="18"/>
    </location>
</feature>
<evidence type="ECO:0000256" key="1">
    <source>
        <dbReference type="SAM" id="SignalP"/>
    </source>
</evidence>
<dbReference type="PANTHER" id="PTHR34618:SF3">
    <property type="entry name" value="GEGH 16 PROTEIN"/>
    <property type="match status" value="1"/>
</dbReference>
<name>A0AAD6NN98_DREDA</name>
<dbReference type="Proteomes" id="UP001221413">
    <property type="component" value="Unassembled WGS sequence"/>
</dbReference>
<evidence type="ECO:0000313" key="2">
    <source>
        <dbReference type="EMBL" id="KAJ6264592.1"/>
    </source>
</evidence>
<dbReference type="EMBL" id="JAQGDS010000001">
    <property type="protein sequence ID" value="KAJ6264592.1"/>
    <property type="molecule type" value="Genomic_DNA"/>
</dbReference>
<dbReference type="InterPro" id="IPR021476">
    <property type="entry name" value="Egh16-like"/>
</dbReference>
<comment type="caution">
    <text evidence="2">The sequence shown here is derived from an EMBL/GenBank/DDBJ whole genome shotgun (WGS) entry which is preliminary data.</text>
</comment>
<keyword evidence="3" id="KW-1185">Reference proteome</keyword>
<gene>
    <name evidence="2" type="ORF">Dda_0741</name>
</gene>
<accession>A0AAD6NN98</accession>
<keyword evidence="1" id="KW-0732">Signal</keyword>
<evidence type="ECO:0000313" key="3">
    <source>
        <dbReference type="Proteomes" id="UP001221413"/>
    </source>
</evidence>
<feature type="chain" id="PRO_5041969475" evidence="1">
    <location>
        <begin position="19"/>
        <end position="331"/>
    </location>
</feature>
<organism evidence="2 3">
    <name type="scientific">Drechslerella dactyloides</name>
    <name type="common">Nematode-trapping fungus</name>
    <name type="synonym">Arthrobotrys dactyloides</name>
    <dbReference type="NCBI Taxonomy" id="74499"/>
    <lineage>
        <taxon>Eukaryota</taxon>
        <taxon>Fungi</taxon>
        <taxon>Dikarya</taxon>
        <taxon>Ascomycota</taxon>
        <taxon>Pezizomycotina</taxon>
        <taxon>Orbiliomycetes</taxon>
        <taxon>Orbiliales</taxon>
        <taxon>Orbiliaceae</taxon>
        <taxon>Drechslerella</taxon>
    </lineage>
</organism>
<sequence>MRLSIALTVAALTPLAFSHCLITKSYGNANPKIMGYGIGLLEGTDRSRDSRTTGQRDCTIFSNPAMAPNGFGSKVDPKCTKCPAGFDTECAGCKGVTNCKKCPLYDYNCPACRKRNLDGCSRTYYTAASKYYIIDRPDLKGSDPANPLFNSGRINTETWIEWMIEHKKVPQVTKNGWLWINMFQQTTDGAGPYTCRLDQTGMATNWENLTVPVETVGVQGANPCNNIDWEWPLQMPEDLKCTGKYGDMDRVCIVRCQDDAPNGPFGGCVAFQQVDESDTTQMEPPSFQKVQKCKGFQYKTPMTDAQIRFLSGDAAIGEKNKAAIRAMLTET</sequence>
<dbReference type="Pfam" id="PF11327">
    <property type="entry name" value="Egh16-like"/>
    <property type="match status" value="1"/>
</dbReference>
<dbReference type="PANTHER" id="PTHR34618">
    <property type="entry name" value="SURFACE PROTEIN MAS1, PUTATIVE-RELATED"/>
    <property type="match status" value="1"/>
</dbReference>
<reference evidence="2" key="1">
    <citation type="submission" date="2023-01" db="EMBL/GenBank/DDBJ databases">
        <title>The chitinases involved in constricting ring structure development in the nematode-trapping fungus Drechslerella dactyloides.</title>
        <authorList>
            <person name="Wang R."/>
            <person name="Zhang L."/>
            <person name="Tang P."/>
            <person name="Li S."/>
            <person name="Liang L."/>
        </authorList>
    </citation>
    <scope>NUCLEOTIDE SEQUENCE</scope>
    <source>
        <strain evidence="2">YMF1.00031</strain>
    </source>
</reference>